<organism evidence="1 2">
    <name type="scientific">Blastococcus saxobsidens (strain DD2)</name>
    <dbReference type="NCBI Taxonomy" id="1146883"/>
    <lineage>
        <taxon>Bacteria</taxon>
        <taxon>Bacillati</taxon>
        <taxon>Actinomycetota</taxon>
        <taxon>Actinomycetes</taxon>
        <taxon>Geodermatophilales</taxon>
        <taxon>Geodermatophilaceae</taxon>
        <taxon>Blastococcus</taxon>
    </lineage>
</organism>
<gene>
    <name evidence="1" type="ordered locus">BLASA_0773</name>
</gene>
<keyword evidence="2" id="KW-1185">Reference proteome</keyword>
<reference evidence="1 2" key="1">
    <citation type="journal article" date="2012" name="J. Bacteriol.">
        <title>Genome Sequence of Blastococcus saxobsidens DD2, a Stone-Inhabiting Bacterium.</title>
        <authorList>
            <person name="Chouaia B."/>
            <person name="Crotti E."/>
            <person name="Brusetti L."/>
            <person name="Daffonchio D."/>
            <person name="Essoussi I."/>
            <person name="Nouioui I."/>
            <person name="Sbissi I."/>
            <person name="Ghodhbane-Gtari F."/>
            <person name="Gtari M."/>
            <person name="Vacherie B."/>
            <person name="Barbe V."/>
            <person name="Medigue C."/>
            <person name="Gury J."/>
            <person name="Pujic P."/>
            <person name="Normand P."/>
        </authorList>
    </citation>
    <scope>NUCLEOTIDE SEQUENCE [LARGE SCALE GENOMIC DNA]</scope>
    <source>
        <strain evidence="1 2">DD2</strain>
    </source>
</reference>
<dbReference type="Proteomes" id="UP000007517">
    <property type="component" value="Chromosome"/>
</dbReference>
<proteinExistence type="predicted"/>
<reference evidence="2" key="2">
    <citation type="submission" date="2012-02" db="EMBL/GenBank/DDBJ databases">
        <title>Complete genome sequence of Blastococcus saxobsidens strain DD2.</title>
        <authorList>
            <person name="Genoscope."/>
        </authorList>
    </citation>
    <scope>NUCLEOTIDE SEQUENCE [LARGE SCALE GENOMIC DNA]</scope>
    <source>
        <strain evidence="2">DD2</strain>
    </source>
</reference>
<name>H6RSH5_BLASD</name>
<accession>H6RSH5</accession>
<dbReference type="AlphaFoldDB" id="H6RSH5"/>
<dbReference type="HOGENOM" id="CLU_2785613_0_0_11"/>
<evidence type="ECO:0000313" key="1">
    <source>
        <dbReference type="EMBL" id="CCG01726.1"/>
    </source>
</evidence>
<evidence type="ECO:0000313" key="2">
    <source>
        <dbReference type="Proteomes" id="UP000007517"/>
    </source>
</evidence>
<sequence length="68" mass="7242">MGMASGAGNSSSSFSAVAASRKSSMTRSGNGRAFWNSTFSRSAWSIHVLNMLILPDLRLLGGHITRQL</sequence>
<dbReference type="KEGG" id="bsd:BLASA_0773"/>
<protein>
    <submittedName>
        <fullName evidence="1">Uncharacterized protein</fullName>
    </submittedName>
</protein>
<dbReference type="STRING" id="1146883.BLASA_0773"/>
<dbReference type="EMBL" id="FO117623">
    <property type="protein sequence ID" value="CCG01726.1"/>
    <property type="molecule type" value="Genomic_DNA"/>
</dbReference>